<dbReference type="GO" id="GO:0009307">
    <property type="term" value="P:DNA restriction-modification system"/>
    <property type="evidence" value="ECO:0007669"/>
    <property type="project" value="UniProtKB-KW"/>
</dbReference>
<keyword evidence="3" id="KW-0808">Transferase</keyword>
<accession>A0A7Y9JQX2</accession>
<dbReference type="SUPFAM" id="SSF53335">
    <property type="entry name" value="S-adenosyl-L-methionine-dependent methyltransferases"/>
    <property type="match status" value="1"/>
</dbReference>
<dbReference type="InterPro" id="IPR003356">
    <property type="entry name" value="DNA_methylase_A-5"/>
</dbReference>
<protein>
    <recommendedName>
        <fullName evidence="1">site-specific DNA-methyltransferase (adenine-specific)</fullName>
        <ecNumber evidence="1">2.1.1.72</ecNumber>
    </recommendedName>
</protein>
<keyword evidence="4" id="KW-0949">S-adenosyl-L-methionine</keyword>
<comment type="caution">
    <text evidence="8">The sequence shown here is derived from an EMBL/GenBank/DDBJ whole genome shotgun (WGS) entry which is preliminary data.</text>
</comment>
<dbReference type="Gene3D" id="3.40.50.150">
    <property type="entry name" value="Vaccinia Virus protein VP39"/>
    <property type="match status" value="1"/>
</dbReference>
<proteinExistence type="predicted"/>
<keyword evidence="5" id="KW-0680">Restriction system</keyword>
<evidence type="ECO:0000256" key="5">
    <source>
        <dbReference type="ARBA" id="ARBA00022747"/>
    </source>
</evidence>
<dbReference type="Pfam" id="PF02384">
    <property type="entry name" value="N6_Mtase"/>
    <property type="match status" value="1"/>
</dbReference>
<dbReference type="InterPro" id="IPR029063">
    <property type="entry name" value="SAM-dependent_MTases_sf"/>
</dbReference>
<evidence type="ECO:0000256" key="6">
    <source>
        <dbReference type="ARBA" id="ARBA00047942"/>
    </source>
</evidence>
<evidence type="ECO:0000313" key="8">
    <source>
        <dbReference type="EMBL" id="NYD57053.1"/>
    </source>
</evidence>
<evidence type="ECO:0000256" key="1">
    <source>
        <dbReference type="ARBA" id="ARBA00011900"/>
    </source>
</evidence>
<dbReference type="EMBL" id="JACCBE010000001">
    <property type="protein sequence ID" value="NYD57053.1"/>
    <property type="molecule type" value="Genomic_DNA"/>
</dbReference>
<comment type="catalytic activity">
    <reaction evidence="6">
        <text>a 2'-deoxyadenosine in DNA + S-adenosyl-L-methionine = an N(6)-methyl-2'-deoxyadenosine in DNA + S-adenosyl-L-homocysteine + H(+)</text>
        <dbReference type="Rhea" id="RHEA:15197"/>
        <dbReference type="Rhea" id="RHEA-COMP:12418"/>
        <dbReference type="Rhea" id="RHEA-COMP:12419"/>
        <dbReference type="ChEBI" id="CHEBI:15378"/>
        <dbReference type="ChEBI" id="CHEBI:57856"/>
        <dbReference type="ChEBI" id="CHEBI:59789"/>
        <dbReference type="ChEBI" id="CHEBI:90615"/>
        <dbReference type="ChEBI" id="CHEBI:90616"/>
        <dbReference type="EC" id="2.1.1.72"/>
    </reaction>
</comment>
<dbReference type="GO" id="GO:0008170">
    <property type="term" value="F:N-methyltransferase activity"/>
    <property type="evidence" value="ECO:0007669"/>
    <property type="project" value="InterPro"/>
</dbReference>
<evidence type="ECO:0000256" key="2">
    <source>
        <dbReference type="ARBA" id="ARBA00022603"/>
    </source>
</evidence>
<dbReference type="RefSeq" id="WP_179614868.1">
    <property type="nucleotide sequence ID" value="NZ_CP059163.1"/>
</dbReference>
<feature type="domain" description="DNA methylase adenine-specific" evidence="7">
    <location>
        <begin position="209"/>
        <end position="394"/>
    </location>
</feature>
<evidence type="ECO:0000259" key="7">
    <source>
        <dbReference type="Pfam" id="PF02384"/>
    </source>
</evidence>
<name>A0A7Y9JQX2_9ACTN</name>
<dbReference type="GO" id="GO:0032259">
    <property type="term" value="P:methylation"/>
    <property type="evidence" value="ECO:0007669"/>
    <property type="project" value="UniProtKB-KW"/>
</dbReference>
<dbReference type="EC" id="2.1.1.72" evidence="1"/>
<dbReference type="PANTHER" id="PTHR42933">
    <property type="entry name" value="SLR6095 PROTEIN"/>
    <property type="match status" value="1"/>
</dbReference>
<dbReference type="CDD" id="cd02440">
    <property type="entry name" value="AdoMet_MTases"/>
    <property type="match status" value="1"/>
</dbReference>
<dbReference type="GO" id="GO:0009007">
    <property type="term" value="F:site-specific DNA-methyltransferase (adenine-specific) activity"/>
    <property type="evidence" value="ECO:0007669"/>
    <property type="project" value="UniProtKB-EC"/>
</dbReference>
<gene>
    <name evidence="8" type="ORF">BKA08_001291</name>
</gene>
<sequence length="430" mass="46028">MLNEPQRRADIRTTLQAAGYSVIQFEPAIGSTNDFRPDVIAFAADSHGNLIPRVAIEVKSGVAMKRPEFVLPALARSRELLGTTEHYAVIGDQWYRADRGLRSVERVPGPDPLDDTGVGSGFVTDLSLATSLLLDRLRAEAGDRRGRESTTTFPPADIMAETLLPGVETVSGDFVPVDHKVLWQARRQALVEFASGARSTSAHVSDSLIAQAVAHLIGSRLDGTVLDPFCGTGSFLWAALDRAVQIEGPVEFVGVEREPDLAELAGHIALSAPMPATVTCDDAFSTELPEAQAVVSAPPIGGRMQGERHSLLTGDQTSETELAALDACIRTLAPGGRAVLHLPIGVTFKRGVHERYRDFLSNECRVAALIGLPPGALEGTQIRSLLLVVDRDQPGDTFVAQLGADWRTQLEKDGAALQAALEHVDDSSRG</sequence>
<dbReference type="AlphaFoldDB" id="A0A7Y9JQX2"/>
<organism evidence="8 9">
    <name type="scientific">Nocardioides marinisabuli</name>
    <dbReference type="NCBI Taxonomy" id="419476"/>
    <lineage>
        <taxon>Bacteria</taxon>
        <taxon>Bacillati</taxon>
        <taxon>Actinomycetota</taxon>
        <taxon>Actinomycetes</taxon>
        <taxon>Propionibacteriales</taxon>
        <taxon>Nocardioidaceae</taxon>
        <taxon>Nocardioides</taxon>
    </lineage>
</organism>
<reference evidence="8 9" key="1">
    <citation type="submission" date="2020-07" db="EMBL/GenBank/DDBJ databases">
        <title>Sequencing the genomes of 1000 actinobacteria strains.</title>
        <authorList>
            <person name="Klenk H.-P."/>
        </authorList>
    </citation>
    <scope>NUCLEOTIDE SEQUENCE [LARGE SCALE GENOMIC DNA]</scope>
    <source>
        <strain evidence="8 9">DSM 18965</strain>
    </source>
</reference>
<evidence type="ECO:0000256" key="4">
    <source>
        <dbReference type="ARBA" id="ARBA00022691"/>
    </source>
</evidence>
<dbReference type="PANTHER" id="PTHR42933:SF4">
    <property type="entry name" value="TYPE I RESTRICTION ENZYME ECOKI METHYLASE SUBUNIT"/>
    <property type="match status" value="1"/>
</dbReference>
<evidence type="ECO:0000313" key="9">
    <source>
        <dbReference type="Proteomes" id="UP000516957"/>
    </source>
</evidence>
<keyword evidence="2" id="KW-0489">Methyltransferase</keyword>
<dbReference type="InterPro" id="IPR051537">
    <property type="entry name" value="DNA_Adenine_Mtase"/>
</dbReference>
<dbReference type="GO" id="GO:0003677">
    <property type="term" value="F:DNA binding"/>
    <property type="evidence" value="ECO:0007669"/>
    <property type="project" value="InterPro"/>
</dbReference>
<dbReference type="Proteomes" id="UP000516957">
    <property type="component" value="Unassembled WGS sequence"/>
</dbReference>
<keyword evidence="9" id="KW-1185">Reference proteome</keyword>
<evidence type="ECO:0000256" key="3">
    <source>
        <dbReference type="ARBA" id="ARBA00022679"/>
    </source>
</evidence>